<keyword evidence="11" id="KW-1185">Reference proteome</keyword>
<dbReference type="PROSITE" id="PS51147">
    <property type="entry name" value="PFTA"/>
    <property type="match status" value="4"/>
</dbReference>
<evidence type="ECO:0000256" key="3">
    <source>
        <dbReference type="ARBA" id="ARBA00014772"/>
    </source>
</evidence>
<comment type="catalytic activity">
    <reaction evidence="8 9">
        <text>geranylgeranyl diphosphate + L-cysteinyl-[protein] = S-geranylgeranyl-L-cysteinyl-[protein] + diphosphate</text>
        <dbReference type="Rhea" id="RHEA:21240"/>
        <dbReference type="Rhea" id="RHEA-COMP:10131"/>
        <dbReference type="Rhea" id="RHEA-COMP:11537"/>
        <dbReference type="ChEBI" id="CHEBI:29950"/>
        <dbReference type="ChEBI" id="CHEBI:33019"/>
        <dbReference type="ChEBI" id="CHEBI:57533"/>
        <dbReference type="ChEBI" id="CHEBI:86021"/>
        <dbReference type="EC" id="2.5.1.60"/>
    </reaction>
</comment>
<dbReference type="EMBL" id="HE978322">
    <property type="protein sequence ID" value="CCK71963.1"/>
    <property type="molecule type" value="Genomic_DNA"/>
</dbReference>
<sequence>MHGVKRRQWTKDQLKQKKEKDRMKIDVYSSLVNSTLDRRDKNDHSLTALEDTTKLLDMNPEFNTMWNYRRDIIAKLKTELPLQFWDKELKFIMVQLKKFPKVYWIWNHRIWVLNNYPGSPASVWERELDIVSALLEVDARNFHGWHYRRMVVGKLENITGKSMDAGELAYASKKINNNISNFSAWHQRVQLIDRMFANGEIEDRKEFMEKEINYLTNAMFTDAEDQSVWFYINWFVNYPLVQSILGKEQYIRFLESMTTNILMINDDDIEFSGSDNSWCLKILLVIEQRQKELSPGFESHSVQYLEKLVVMDPLRKNRYLHLLSKQ</sequence>
<keyword evidence="6" id="KW-0677">Repeat</keyword>
<proteinExistence type="inferred from homology"/>
<dbReference type="RefSeq" id="XP_022466208.1">
    <property type="nucleotide sequence ID" value="XM_022609854.1"/>
</dbReference>
<accession>J7RQC2</accession>
<name>J7RQC2_HUIN7</name>
<dbReference type="GO" id="GO:0006888">
    <property type="term" value="P:endoplasmic reticulum to Golgi vesicle-mediated transport"/>
    <property type="evidence" value="ECO:0007669"/>
    <property type="project" value="EnsemblFungi"/>
</dbReference>
<dbReference type="GO" id="GO:0005968">
    <property type="term" value="C:Rab-protein geranylgeranyltransferase complex"/>
    <property type="evidence" value="ECO:0007669"/>
    <property type="project" value="EnsemblFungi"/>
</dbReference>
<comment type="similarity">
    <text evidence="1 9">Belongs to the protein prenyltransferase subunit alpha family.</text>
</comment>
<organism evidence="10 11">
    <name type="scientific">Huiozyma naganishii (strain ATCC MYA-139 / BCRC 22969 / CBS 8797 / KCTC 17520 / NBRC 10181 / NCYC 3082 / Yp74L-3)</name>
    <name type="common">Yeast</name>
    <name type="synonym">Kazachstania naganishii</name>
    <dbReference type="NCBI Taxonomy" id="1071383"/>
    <lineage>
        <taxon>Eukaryota</taxon>
        <taxon>Fungi</taxon>
        <taxon>Dikarya</taxon>
        <taxon>Ascomycota</taxon>
        <taxon>Saccharomycotina</taxon>
        <taxon>Saccharomycetes</taxon>
        <taxon>Saccharomycetales</taxon>
        <taxon>Saccharomycetaceae</taxon>
        <taxon>Huiozyma</taxon>
    </lineage>
</organism>
<dbReference type="SUPFAM" id="SSF48439">
    <property type="entry name" value="Protein prenylyltransferase"/>
    <property type="match status" value="1"/>
</dbReference>
<evidence type="ECO:0000313" key="11">
    <source>
        <dbReference type="Proteomes" id="UP000006310"/>
    </source>
</evidence>
<dbReference type="EC" id="2.5.1.60" evidence="2 9"/>
<dbReference type="GeneID" id="34527706"/>
<evidence type="ECO:0000313" key="10">
    <source>
        <dbReference type="EMBL" id="CCK71963.1"/>
    </source>
</evidence>
<reference evidence="11" key="2">
    <citation type="submission" date="2012-08" db="EMBL/GenBank/DDBJ databases">
        <title>Genome sequence of Kazachstania naganishii.</title>
        <authorList>
            <person name="Gordon J.L."/>
            <person name="Armisen D."/>
            <person name="Proux-Wera E."/>
            <person name="OhEigeartaigh S.S."/>
            <person name="Byrne K.P."/>
            <person name="Wolfe K.H."/>
        </authorList>
    </citation>
    <scope>NUCLEOTIDE SEQUENCE [LARGE SCALE GENOMIC DNA]</scope>
    <source>
        <strain evidence="11">ATCC MYA-139 / BCRC 22969 / CBS 8797 / CCRC 22969 / KCTC 17520 / NBRC 10181 / NCYC 3082</strain>
    </source>
</reference>
<dbReference type="Pfam" id="PF01239">
    <property type="entry name" value="PPTA"/>
    <property type="match status" value="4"/>
</dbReference>
<evidence type="ECO:0000256" key="5">
    <source>
        <dbReference type="ARBA" id="ARBA00022679"/>
    </source>
</evidence>
<dbReference type="FunFam" id="1.25.40.120:FF:000035">
    <property type="entry name" value="Geranylgeranyl transferase type-2 subunit alpha"/>
    <property type="match status" value="1"/>
</dbReference>
<protein>
    <recommendedName>
        <fullName evidence="3 9">Geranylgeranyl transferase type-2 subunit alpha</fullName>
        <ecNumber evidence="2 9">2.5.1.60</ecNumber>
    </recommendedName>
    <alternativeName>
        <fullName evidence="7 9">Geranylgeranyl transferase type II subunit alpha</fullName>
    </alternativeName>
</protein>
<keyword evidence="5 9" id="KW-0808">Transferase</keyword>
<dbReference type="Gene3D" id="1.25.40.120">
    <property type="entry name" value="Protein prenylyltransferase"/>
    <property type="match status" value="1"/>
</dbReference>
<evidence type="ECO:0000256" key="8">
    <source>
        <dbReference type="ARBA" id="ARBA00047658"/>
    </source>
</evidence>
<dbReference type="PANTHER" id="PTHR11129:SF2">
    <property type="entry name" value="GERANYLGERANYL TRANSFERASE TYPE-2 SUBUNIT ALPHA"/>
    <property type="match status" value="1"/>
</dbReference>
<dbReference type="PANTHER" id="PTHR11129">
    <property type="entry name" value="PROTEIN FARNESYLTRANSFERASE ALPHA SUBUNIT/RAB GERANYLGERANYL TRANSFERASE ALPHA SUBUNIT"/>
    <property type="match status" value="1"/>
</dbReference>
<dbReference type="Proteomes" id="UP000006310">
    <property type="component" value="Chromosome 9"/>
</dbReference>
<dbReference type="OMA" id="TNAMFTD"/>
<dbReference type="GO" id="GO:0004663">
    <property type="term" value="F:Rab geranylgeranyltransferase activity"/>
    <property type="evidence" value="ECO:0007669"/>
    <property type="project" value="UniProtKB-UniRule"/>
</dbReference>
<reference evidence="10 11" key="1">
    <citation type="journal article" date="2011" name="Proc. Natl. Acad. Sci. U.S.A.">
        <title>Evolutionary erosion of yeast sex chromosomes by mating-type switching accidents.</title>
        <authorList>
            <person name="Gordon J.L."/>
            <person name="Armisen D."/>
            <person name="Proux-Wera E."/>
            <person name="Oheigeartaigh S.S."/>
            <person name="Byrne K.P."/>
            <person name="Wolfe K.H."/>
        </authorList>
    </citation>
    <scope>NUCLEOTIDE SEQUENCE [LARGE SCALE GENOMIC DNA]</scope>
    <source>
        <strain evidence="11">ATCC MYA-139 / BCRC 22969 / CBS 8797 / CCRC 22969 / KCTC 17520 / NBRC 10181 / NCYC 3082</strain>
    </source>
</reference>
<dbReference type="InterPro" id="IPR002088">
    <property type="entry name" value="Prenyl_trans_a"/>
</dbReference>
<comment type="function">
    <text evidence="9">Catalyzes the transfer of a geranyl-geranyl moiety from geranyl-geranyl pyrophosphate to cysteines occuring in specific C-terminal amino acid sequences.</text>
</comment>
<evidence type="ECO:0000256" key="4">
    <source>
        <dbReference type="ARBA" id="ARBA00022602"/>
    </source>
</evidence>
<gene>
    <name evidence="10" type="primary">KNAG0I01780</name>
    <name evidence="10" type="ordered locus">KNAG_0I01780</name>
</gene>
<dbReference type="HOGENOM" id="CLU_031996_0_0_1"/>
<dbReference type="eggNOG" id="KOG0529">
    <property type="taxonomic scope" value="Eukaryota"/>
</dbReference>
<evidence type="ECO:0000256" key="6">
    <source>
        <dbReference type="ARBA" id="ARBA00022737"/>
    </source>
</evidence>
<dbReference type="GO" id="GO:0006612">
    <property type="term" value="P:protein targeting to membrane"/>
    <property type="evidence" value="ECO:0007669"/>
    <property type="project" value="EnsemblFungi"/>
</dbReference>
<dbReference type="GO" id="GO:0005777">
    <property type="term" value="C:peroxisome"/>
    <property type="evidence" value="ECO:0007669"/>
    <property type="project" value="EnsemblFungi"/>
</dbReference>
<dbReference type="KEGG" id="kng:KNAG_0I01780"/>
<keyword evidence="4 9" id="KW-0637">Prenyltransferase</keyword>
<evidence type="ECO:0000256" key="9">
    <source>
        <dbReference type="RuleBase" id="RU367120"/>
    </source>
</evidence>
<dbReference type="AlphaFoldDB" id="J7RQC2"/>
<evidence type="ECO:0000256" key="1">
    <source>
        <dbReference type="ARBA" id="ARBA00006734"/>
    </source>
</evidence>
<dbReference type="GO" id="GO:0097354">
    <property type="term" value="P:prenylation"/>
    <property type="evidence" value="ECO:0007669"/>
    <property type="project" value="UniProtKB-UniRule"/>
</dbReference>
<dbReference type="STRING" id="1071383.J7RQC2"/>
<evidence type="ECO:0000256" key="2">
    <source>
        <dbReference type="ARBA" id="ARBA00012656"/>
    </source>
</evidence>
<evidence type="ECO:0000256" key="7">
    <source>
        <dbReference type="ARBA" id="ARBA00031267"/>
    </source>
</evidence>
<dbReference type="OrthoDB" id="1658at2759"/>